<dbReference type="PROSITE" id="PS00108">
    <property type="entry name" value="PROTEIN_KINASE_ST"/>
    <property type="match status" value="1"/>
</dbReference>
<dbReference type="GO" id="GO:0005634">
    <property type="term" value="C:nucleus"/>
    <property type="evidence" value="ECO:0007669"/>
    <property type="project" value="TreeGrafter"/>
</dbReference>
<protein>
    <recommendedName>
        <fullName evidence="6">Protein kinase domain-containing protein</fullName>
    </recommendedName>
</protein>
<evidence type="ECO:0000256" key="5">
    <source>
        <dbReference type="ARBA" id="ARBA00037982"/>
    </source>
</evidence>
<keyword evidence="1" id="KW-0808">Transferase</keyword>
<evidence type="ECO:0000256" key="1">
    <source>
        <dbReference type="ARBA" id="ARBA00022679"/>
    </source>
</evidence>
<dbReference type="PROSITE" id="PS50011">
    <property type="entry name" value="PROTEIN_KINASE_DOM"/>
    <property type="match status" value="1"/>
</dbReference>
<dbReference type="InterPro" id="IPR008271">
    <property type="entry name" value="Ser/Thr_kinase_AS"/>
</dbReference>
<dbReference type="Pfam" id="PF00069">
    <property type="entry name" value="Pkinase"/>
    <property type="match status" value="1"/>
</dbReference>
<dbReference type="PANTHER" id="PTHR11042">
    <property type="entry name" value="EUKARYOTIC TRANSLATION INITIATION FACTOR 2-ALPHA KINASE EIF2-ALPHA KINASE -RELATED"/>
    <property type="match status" value="1"/>
</dbReference>
<dbReference type="GO" id="GO:0004672">
    <property type="term" value="F:protein kinase activity"/>
    <property type="evidence" value="ECO:0007669"/>
    <property type="project" value="InterPro"/>
</dbReference>
<evidence type="ECO:0000256" key="2">
    <source>
        <dbReference type="ARBA" id="ARBA00022741"/>
    </source>
</evidence>
<keyword evidence="3" id="KW-0418">Kinase</keyword>
<dbReference type="SMART" id="SM00220">
    <property type="entry name" value="S_TKc"/>
    <property type="match status" value="1"/>
</dbReference>
<evidence type="ECO:0000313" key="7">
    <source>
        <dbReference type="Proteomes" id="UP000887575"/>
    </source>
</evidence>
<dbReference type="SUPFAM" id="SSF56112">
    <property type="entry name" value="Protein kinase-like (PK-like)"/>
    <property type="match status" value="1"/>
</dbReference>
<dbReference type="Gene3D" id="1.10.510.10">
    <property type="entry name" value="Transferase(Phosphotransferase) domain 1"/>
    <property type="match status" value="1"/>
</dbReference>
<evidence type="ECO:0000256" key="4">
    <source>
        <dbReference type="ARBA" id="ARBA00022840"/>
    </source>
</evidence>
<dbReference type="PANTHER" id="PTHR11042:SF190">
    <property type="entry name" value="MITOSIS INHIBITOR PROTEIN KINASE MIK1"/>
    <property type="match status" value="1"/>
</dbReference>
<keyword evidence="4" id="KW-0067">ATP-binding</keyword>
<dbReference type="InterPro" id="IPR000719">
    <property type="entry name" value="Prot_kinase_dom"/>
</dbReference>
<comment type="similarity">
    <text evidence="5">Belongs to the protein kinase superfamily. Ser/Thr protein kinase family. GCN2 subfamily.</text>
</comment>
<dbReference type="WBParaSite" id="MBELARI_LOCUS3558">
    <property type="protein sequence ID" value="MBELARI_LOCUS3558"/>
    <property type="gene ID" value="MBELARI_LOCUS3558"/>
</dbReference>
<keyword evidence="7" id="KW-1185">Reference proteome</keyword>
<sequence length="268" mass="31061">MEFCERNSLRHVLNDPEILYNWKTILVWAEHLTTALLYLKSHKILHRDIKPENVLVTIDFVLKLGDFGLVRDLSSVAISTNLAGTYRYMSPEAYGVFDRIQIDYPSDLYSTALCLWEIVERRRVFSPEYDNVEHFNHFTFFNDLRNGSFKLSFPIESESPLKALILDEKDEREGSVIDDLESSLATICMTPCTLIEARRNLKNILRGAPNLLITIEKLIDKCTKFPSDHVFLLDRNDDFPQILTPTLIKKASLTLNLYDWLLKKVFLG</sequence>
<reference evidence="8 9" key="1">
    <citation type="submission" date="2024-02" db="UniProtKB">
        <authorList>
            <consortium name="WormBaseParasite"/>
        </authorList>
    </citation>
    <scope>IDENTIFICATION</scope>
</reference>
<name>A0AAF3J8T1_9BILA</name>
<dbReference type="GO" id="GO:0005737">
    <property type="term" value="C:cytoplasm"/>
    <property type="evidence" value="ECO:0007669"/>
    <property type="project" value="TreeGrafter"/>
</dbReference>
<feature type="domain" description="Protein kinase" evidence="6">
    <location>
        <begin position="1"/>
        <end position="232"/>
    </location>
</feature>
<dbReference type="GO" id="GO:0005524">
    <property type="term" value="F:ATP binding"/>
    <property type="evidence" value="ECO:0007669"/>
    <property type="project" value="UniProtKB-KW"/>
</dbReference>
<accession>A0AAF3J8T1</accession>
<evidence type="ECO:0000313" key="8">
    <source>
        <dbReference type="WBParaSite" id="MBELARI_LOCUS15266"/>
    </source>
</evidence>
<dbReference type="AlphaFoldDB" id="A0AAF3J8T1"/>
<evidence type="ECO:0000259" key="6">
    <source>
        <dbReference type="PROSITE" id="PS50011"/>
    </source>
</evidence>
<dbReference type="Proteomes" id="UP000887575">
    <property type="component" value="Unassembled WGS sequence"/>
</dbReference>
<dbReference type="WBParaSite" id="MBELARI_LOCUS15266">
    <property type="protein sequence ID" value="MBELARI_LOCUS15266"/>
    <property type="gene ID" value="MBELARI_LOCUS15266"/>
</dbReference>
<evidence type="ECO:0000256" key="3">
    <source>
        <dbReference type="ARBA" id="ARBA00022777"/>
    </source>
</evidence>
<keyword evidence="2" id="KW-0547">Nucleotide-binding</keyword>
<dbReference type="InterPro" id="IPR050339">
    <property type="entry name" value="CC_SR_Kinase"/>
</dbReference>
<organism evidence="7 9">
    <name type="scientific">Mesorhabditis belari</name>
    <dbReference type="NCBI Taxonomy" id="2138241"/>
    <lineage>
        <taxon>Eukaryota</taxon>
        <taxon>Metazoa</taxon>
        <taxon>Ecdysozoa</taxon>
        <taxon>Nematoda</taxon>
        <taxon>Chromadorea</taxon>
        <taxon>Rhabditida</taxon>
        <taxon>Rhabditina</taxon>
        <taxon>Rhabditomorpha</taxon>
        <taxon>Rhabditoidea</taxon>
        <taxon>Rhabditidae</taxon>
        <taxon>Mesorhabditinae</taxon>
        <taxon>Mesorhabditis</taxon>
    </lineage>
</organism>
<evidence type="ECO:0000313" key="9">
    <source>
        <dbReference type="WBParaSite" id="MBELARI_LOCUS3558"/>
    </source>
</evidence>
<proteinExistence type="inferred from homology"/>
<dbReference type="InterPro" id="IPR011009">
    <property type="entry name" value="Kinase-like_dom_sf"/>
</dbReference>